<dbReference type="PANTHER" id="PTHR30026:SF20">
    <property type="entry name" value="OUTER MEMBRANE PROTEIN TOLC"/>
    <property type="match status" value="1"/>
</dbReference>
<name>A0ABY2V2E2_9BACT</name>
<dbReference type="InterPro" id="IPR051906">
    <property type="entry name" value="TolC-like"/>
</dbReference>
<comment type="caution">
    <text evidence="7">The sequence shown here is derived from an EMBL/GenBank/DDBJ whole genome shotgun (WGS) entry which is preliminary data.</text>
</comment>
<dbReference type="Proteomes" id="UP000305417">
    <property type="component" value="Unassembled WGS sequence"/>
</dbReference>
<proteinExistence type="predicted"/>
<evidence type="ECO:0000256" key="6">
    <source>
        <dbReference type="SAM" id="Coils"/>
    </source>
</evidence>
<keyword evidence="6" id="KW-0175">Coiled coil</keyword>
<evidence type="ECO:0000256" key="2">
    <source>
        <dbReference type="ARBA" id="ARBA00022452"/>
    </source>
</evidence>
<keyword evidence="8" id="KW-1185">Reference proteome</keyword>
<organism evidence="7 8">
    <name type="scientific">Aliarcobacter cibarius</name>
    <dbReference type="NCBI Taxonomy" id="255507"/>
    <lineage>
        <taxon>Bacteria</taxon>
        <taxon>Pseudomonadati</taxon>
        <taxon>Campylobacterota</taxon>
        <taxon>Epsilonproteobacteria</taxon>
        <taxon>Campylobacterales</taxon>
        <taxon>Arcobacteraceae</taxon>
        <taxon>Aliarcobacter</taxon>
    </lineage>
</organism>
<dbReference type="SUPFAM" id="SSF56954">
    <property type="entry name" value="Outer membrane efflux proteins (OEP)"/>
    <property type="match status" value="1"/>
</dbReference>
<feature type="coiled-coil region" evidence="6">
    <location>
        <begin position="137"/>
        <end position="204"/>
    </location>
</feature>
<sequence>MKKILIYSIFCSFALANQNNLQLIQKDKKEYQELDMKSIQTKYENLKNSWIGTVGFSSSISRYHSFGEKTQSNIDRKFSKKAAISFKQSIFESGGIELQIEYAKDKFNYDMLAWENKNQQYLQNIYNILLEINKVNLQIDQAKYRGLNKEIEEIIKRIQYEAGKTDIIELNNAIMNKNLIKKEIISLENLLKEQEYELAKYTDLKYQEIEILDFSLILKDDFMSKNLNILQEQAKVSMLKTDYEKQKTDYLPKIYFSTGLDYSNSGDTFSTTLKDTNKDDAGGNVALGLEMPLYDYNKSTKLEEAKLEVLKQKAFVNDVKNEESNNFETLLTKIDTYKKHIKTIEDNIKLYDELIKANEISNQAGMTSMYDLDILRNTKEINLYDLKINDISILQQYVKLHFQTRN</sequence>
<keyword evidence="3" id="KW-0812">Transmembrane</keyword>
<evidence type="ECO:0000256" key="4">
    <source>
        <dbReference type="ARBA" id="ARBA00023136"/>
    </source>
</evidence>
<gene>
    <name evidence="7" type="ORF">FE247_10180</name>
</gene>
<keyword evidence="5" id="KW-0998">Cell outer membrane</keyword>
<evidence type="ECO:0000313" key="7">
    <source>
        <dbReference type="EMBL" id="TLS96162.1"/>
    </source>
</evidence>
<dbReference type="PANTHER" id="PTHR30026">
    <property type="entry name" value="OUTER MEMBRANE PROTEIN TOLC"/>
    <property type="match status" value="1"/>
</dbReference>
<keyword evidence="4" id="KW-0472">Membrane</keyword>
<accession>A0ABY2V2E2</accession>
<dbReference type="EMBL" id="VBUC01000034">
    <property type="protein sequence ID" value="TLS96162.1"/>
    <property type="molecule type" value="Genomic_DNA"/>
</dbReference>
<evidence type="ECO:0000256" key="5">
    <source>
        <dbReference type="ARBA" id="ARBA00023237"/>
    </source>
</evidence>
<evidence type="ECO:0000256" key="3">
    <source>
        <dbReference type="ARBA" id="ARBA00022692"/>
    </source>
</evidence>
<dbReference type="Gene3D" id="1.20.1600.10">
    <property type="entry name" value="Outer membrane efflux proteins (OEP)"/>
    <property type="match status" value="1"/>
</dbReference>
<protein>
    <submittedName>
        <fullName evidence="7">TolC family protein</fullName>
    </submittedName>
</protein>
<evidence type="ECO:0000313" key="8">
    <source>
        <dbReference type="Proteomes" id="UP000305417"/>
    </source>
</evidence>
<evidence type="ECO:0000256" key="1">
    <source>
        <dbReference type="ARBA" id="ARBA00004442"/>
    </source>
</evidence>
<keyword evidence="2" id="KW-1134">Transmembrane beta strand</keyword>
<comment type="subcellular location">
    <subcellularLocation>
        <location evidence="1">Cell outer membrane</location>
    </subcellularLocation>
</comment>
<reference evidence="7 8" key="1">
    <citation type="submission" date="2019-05" db="EMBL/GenBank/DDBJ databases">
        <title>Arcobacter cibarius and Arcobacter thereius providing challenges in identification an antibiotic susceptibility and Quinolone resistance.</title>
        <authorList>
            <person name="Busch A."/>
            <person name="Hanel I."/>
            <person name="Hotzel H."/>
            <person name="Tomaso H."/>
        </authorList>
    </citation>
    <scope>NUCLEOTIDE SEQUENCE [LARGE SCALE GENOMIC DNA]</scope>
    <source>
        <strain evidence="7 8">16CS0831-2</strain>
    </source>
</reference>